<name>A0A913ZVK9_PATMI</name>
<keyword evidence="1" id="KW-1133">Transmembrane helix</keyword>
<dbReference type="EnsemblMetazoa" id="XM_038199606.1">
    <property type="protein sequence ID" value="XP_038055534.1"/>
    <property type="gene ID" value="LOC119727634"/>
</dbReference>
<reference evidence="2" key="1">
    <citation type="submission" date="2022-11" db="UniProtKB">
        <authorList>
            <consortium name="EnsemblMetazoa"/>
        </authorList>
    </citation>
    <scope>IDENTIFICATION</scope>
</reference>
<dbReference type="InterPro" id="IPR011701">
    <property type="entry name" value="MFS"/>
</dbReference>
<dbReference type="GeneID" id="119727634"/>
<dbReference type="Pfam" id="PF07690">
    <property type="entry name" value="MFS_1"/>
    <property type="match status" value="1"/>
</dbReference>
<keyword evidence="3" id="KW-1185">Reference proteome</keyword>
<feature type="transmembrane region" description="Helical" evidence="1">
    <location>
        <begin position="138"/>
        <end position="159"/>
    </location>
</feature>
<evidence type="ECO:0000313" key="3">
    <source>
        <dbReference type="Proteomes" id="UP000887568"/>
    </source>
</evidence>
<dbReference type="OrthoDB" id="6499973at2759"/>
<accession>A0A913ZVK9</accession>
<protein>
    <recommendedName>
        <fullName evidence="4">Major facilitator superfamily (MFS) profile domain-containing protein</fullName>
    </recommendedName>
</protein>
<organism evidence="2 3">
    <name type="scientific">Patiria miniata</name>
    <name type="common">Bat star</name>
    <name type="synonym">Asterina miniata</name>
    <dbReference type="NCBI Taxonomy" id="46514"/>
    <lineage>
        <taxon>Eukaryota</taxon>
        <taxon>Metazoa</taxon>
        <taxon>Echinodermata</taxon>
        <taxon>Eleutherozoa</taxon>
        <taxon>Asterozoa</taxon>
        <taxon>Asteroidea</taxon>
        <taxon>Valvatacea</taxon>
        <taxon>Valvatida</taxon>
        <taxon>Asterinidae</taxon>
        <taxon>Patiria</taxon>
    </lineage>
</organism>
<dbReference type="RefSeq" id="XP_038055534.1">
    <property type="nucleotide sequence ID" value="XM_038199606.1"/>
</dbReference>
<dbReference type="Gene3D" id="1.20.1250.20">
    <property type="entry name" value="MFS general substrate transporter like domains"/>
    <property type="match status" value="1"/>
</dbReference>
<dbReference type="PANTHER" id="PTHR11360:SF303">
    <property type="entry name" value="MAJOR FACILITATOR SUPERFAMILY (MFS) PROFILE DOMAIN-CONTAINING PROTEIN"/>
    <property type="match status" value="1"/>
</dbReference>
<feature type="transmembrane region" description="Helical" evidence="1">
    <location>
        <begin position="51"/>
        <end position="71"/>
    </location>
</feature>
<feature type="transmembrane region" description="Helical" evidence="1">
    <location>
        <begin position="78"/>
        <end position="98"/>
    </location>
</feature>
<proteinExistence type="predicted"/>
<feature type="transmembrane region" description="Helical" evidence="1">
    <location>
        <begin position="12"/>
        <end position="31"/>
    </location>
</feature>
<sequence>MRSSESDLDGGIHGWVGVLGTFASWFTWMGTVKCLAVMLPALQDQFNSHTWLVGWVIAIFDGSVDLTGPIAPAIKRRFGVRLVVVVSGLLVGFSLILSSFVSSLVQMTCILAFCTGPAVGVCNIVMRELVGECFPRSHTRAFAIGGIGASLSFVILAPLTQFFMDVYGWRGALMLIGSIHLHLAVCGALLKKHPETNQRNGDYEMVTSTSSEDKTAREEFRCLSVLTSMKNAVNIDLFAFAGYWLVVLMALFTTVAATAWIVYFAAHTNQYKGFLPGRCRRLCLCVWCREDLWKFSHRFHWRLSIHWNEHVDGTSSDWQFGLLPRRPVVGILLADHGVRLYLRRFSGFHLHSDRCRDQGNGGRGTFRKRPRMDRIEMWFRQGTLPVFA</sequence>
<dbReference type="PANTHER" id="PTHR11360">
    <property type="entry name" value="MONOCARBOXYLATE TRANSPORTER"/>
    <property type="match status" value="1"/>
</dbReference>
<feature type="transmembrane region" description="Helical" evidence="1">
    <location>
        <begin position="104"/>
        <end position="126"/>
    </location>
</feature>
<evidence type="ECO:0000313" key="2">
    <source>
        <dbReference type="EnsemblMetazoa" id="XP_038055534.1"/>
    </source>
</evidence>
<feature type="transmembrane region" description="Helical" evidence="1">
    <location>
        <begin position="171"/>
        <end position="190"/>
    </location>
</feature>
<dbReference type="InterPro" id="IPR036259">
    <property type="entry name" value="MFS_trans_sf"/>
</dbReference>
<dbReference type="SUPFAM" id="SSF103473">
    <property type="entry name" value="MFS general substrate transporter"/>
    <property type="match status" value="1"/>
</dbReference>
<dbReference type="GO" id="GO:0008028">
    <property type="term" value="F:monocarboxylic acid transmembrane transporter activity"/>
    <property type="evidence" value="ECO:0007669"/>
    <property type="project" value="TreeGrafter"/>
</dbReference>
<evidence type="ECO:0000256" key="1">
    <source>
        <dbReference type="SAM" id="Phobius"/>
    </source>
</evidence>
<dbReference type="AlphaFoldDB" id="A0A913ZVK9"/>
<keyword evidence="1" id="KW-0812">Transmembrane</keyword>
<dbReference type="OMA" id="YSHIAVC"/>
<evidence type="ECO:0008006" key="4">
    <source>
        <dbReference type="Google" id="ProtNLM"/>
    </source>
</evidence>
<keyword evidence="1" id="KW-0472">Membrane</keyword>
<dbReference type="InterPro" id="IPR050327">
    <property type="entry name" value="Proton-linked_MCT"/>
</dbReference>
<feature type="transmembrane region" description="Helical" evidence="1">
    <location>
        <begin position="237"/>
        <end position="266"/>
    </location>
</feature>
<dbReference type="Proteomes" id="UP000887568">
    <property type="component" value="Unplaced"/>
</dbReference>